<dbReference type="PANTHER" id="PTHR30061">
    <property type="entry name" value="MALTOSE-BINDING PERIPLASMIC PROTEIN"/>
    <property type="match status" value="1"/>
</dbReference>
<dbReference type="Proteomes" id="UP000184390">
    <property type="component" value="Unassembled WGS sequence"/>
</dbReference>
<dbReference type="SUPFAM" id="SSF53850">
    <property type="entry name" value="Periplasmic binding protein-like II"/>
    <property type="match status" value="1"/>
</dbReference>
<keyword evidence="2" id="KW-0813">Transport</keyword>
<protein>
    <submittedName>
        <fullName evidence="7">Arabinogalactan oligomer / maltooligosaccharide transport system substrate-binding protein</fullName>
    </submittedName>
</protein>
<evidence type="ECO:0000256" key="4">
    <source>
        <dbReference type="ARBA" id="ARBA00022729"/>
    </source>
</evidence>
<dbReference type="PROSITE" id="PS51257">
    <property type="entry name" value="PROKAR_LIPOPROTEIN"/>
    <property type="match status" value="1"/>
</dbReference>
<evidence type="ECO:0000256" key="2">
    <source>
        <dbReference type="ARBA" id="ARBA00022448"/>
    </source>
</evidence>
<dbReference type="Pfam" id="PF13416">
    <property type="entry name" value="SBP_bac_8"/>
    <property type="match status" value="1"/>
</dbReference>
<dbReference type="RefSeq" id="WP_073453418.1">
    <property type="nucleotide sequence ID" value="NZ_FQYL01000009.1"/>
</dbReference>
<sequence>MPINRRSFLHITAITASLSAAAACSSSSPSPSSSSGAPAADATVDPAAPAAGDKADLVIWADQKKAESIRDKAAAWGQAQGITVAVQIVANDLQTNFVTANQAGNGPDIVIGAHDWIGNLVQNGSIVPVNISAKAKENYSDVALTAVTYDSQTYAVPYAVECVALYVNKALTSHTAPQSIEEIVEAGKAAGTKAALAIQVGEAGDAYHLEPIFTAGGGYMFGKNADGSYNADDLGVGGEGSVKAAEKIAWMGQQGALTTSIDKNNAISTFTDGNAPYLLTGPWALADVKKAGMDYAVVKVPGFESLPGSQARPFAGVNCFYVASNGANKGFAESFVIDVAKDSSFAEAMMVSNELPPAQKDLIEKLKSTSPEMAAFNDFAASADPLPSIPAMAAVWGPLGKAQANIINGADPTSTMTSAGEEIKRSIQG</sequence>
<feature type="region of interest" description="Disordered" evidence="5">
    <location>
        <begin position="410"/>
        <end position="429"/>
    </location>
</feature>
<evidence type="ECO:0000256" key="5">
    <source>
        <dbReference type="SAM" id="MobiDB-lite"/>
    </source>
</evidence>
<dbReference type="InterPro" id="IPR006060">
    <property type="entry name" value="Maltose/Cyclodextrin-bd"/>
</dbReference>
<proteinExistence type="inferred from homology"/>
<dbReference type="Gene3D" id="3.40.190.10">
    <property type="entry name" value="Periplasmic binding protein-like II"/>
    <property type="match status" value="2"/>
</dbReference>
<dbReference type="PROSITE" id="PS51318">
    <property type="entry name" value="TAT"/>
    <property type="match status" value="1"/>
</dbReference>
<dbReference type="PRINTS" id="PR00181">
    <property type="entry name" value="MALTOSEBP"/>
</dbReference>
<feature type="signal peptide" evidence="6">
    <location>
        <begin position="1"/>
        <end position="22"/>
    </location>
</feature>
<dbReference type="InterPro" id="IPR006311">
    <property type="entry name" value="TAT_signal"/>
</dbReference>
<dbReference type="EMBL" id="FQYL01000009">
    <property type="protein sequence ID" value="SHJ03688.1"/>
    <property type="molecule type" value="Genomic_DNA"/>
</dbReference>
<keyword evidence="8" id="KW-1185">Reference proteome</keyword>
<keyword evidence="3" id="KW-0762">Sugar transport</keyword>
<comment type="caution">
    <text evidence="7">The sequence shown here is derived from an EMBL/GenBank/DDBJ whole genome shotgun (WGS) entry which is preliminary data.</text>
</comment>
<name>A0ABY1IE23_9ACTO</name>
<evidence type="ECO:0000256" key="6">
    <source>
        <dbReference type="SAM" id="SignalP"/>
    </source>
</evidence>
<reference evidence="7 8" key="1">
    <citation type="submission" date="2016-11" db="EMBL/GenBank/DDBJ databases">
        <authorList>
            <person name="Varghese N."/>
            <person name="Submissions S."/>
        </authorList>
    </citation>
    <scope>NUCLEOTIDE SEQUENCE [LARGE SCALE GENOMIC DNA]</scope>
    <source>
        <strain evidence="7 8">PA</strain>
    </source>
</reference>
<organism evidence="7 8">
    <name type="scientific">Actinomyces denticolens</name>
    <dbReference type="NCBI Taxonomy" id="52767"/>
    <lineage>
        <taxon>Bacteria</taxon>
        <taxon>Bacillati</taxon>
        <taxon>Actinomycetota</taxon>
        <taxon>Actinomycetes</taxon>
        <taxon>Actinomycetales</taxon>
        <taxon>Actinomycetaceae</taxon>
        <taxon>Actinomyces</taxon>
    </lineage>
</organism>
<accession>A0ABY1IE23</accession>
<dbReference type="PANTHER" id="PTHR30061:SF50">
    <property type="entry name" value="MALTOSE_MALTODEXTRIN-BINDING PERIPLASMIC PROTEIN"/>
    <property type="match status" value="1"/>
</dbReference>
<evidence type="ECO:0000256" key="1">
    <source>
        <dbReference type="ARBA" id="ARBA00008520"/>
    </source>
</evidence>
<comment type="similarity">
    <text evidence="1">Belongs to the bacterial solute-binding protein 1 family.</text>
</comment>
<evidence type="ECO:0000313" key="8">
    <source>
        <dbReference type="Proteomes" id="UP000184390"/>
    </source>
</evidence>
<keyword evidence="4 6" id="KW-0732">Signal</keyword>
<evidence type="ECO:0000256" key="3">
    <source>
        <dbReference type="ARBA" id="ARBA00022597"/>
    </source>
</evidence>
<gene>
    <name evidence="7" type="ORF">SAMN05216246_10954</name>
</gene>
<feature type="region of interest" description="Disordered" evidence="5">
    <location>
        <begin position="25"/>
        <end position="48"/>
    </location>
</feature>
<feature type="chain" id="PRO_5045620777" evidence="6">
    <location>
        <begin position="23"/>
        <end position="429"/>
    </location>
</feature>
<dbReference type="InterPro" id="IPR006059">
    <property type="entry name" value="SBP"/>
</dbReference>
<evidence type="ECO:0000313" key="7">
    <source>
        <dbReference type="EMBL" id="SHJ03688.1"/>
    </source>
</evidence>